<dbReference type="SUPFAM" id="SSF103612">
    <property type="entry name" value="SBT domain"/>
    <property type="match status" value="1"/>
</dbReference>
<feature type="region of interest" description="Disordered" evidence="4">
    <location>
        <begin position="564"/>
        <end position="585"/>
    </location>
</feature>
<dbReference type="GO" id="GO:0008270">
    <property type="term" value="F:zinc ion binding"/>
    <property type="evidence" value="ECO:0007669"/>
    <property type="project" value="UniProtKB-KW"/>
</dbReference>
<dbReference type="Gene3D" id="4.10.1100.10">
    <property type="entry name" value="Transcription factor, SBP-box domain"/>
    <property type="match status" value="1"/>
</dbReference>
<accession>A0A8J4BNU5</accession>
<gene>
    <name evidence="7" type="ORF">Vafri_19379</name>
</gene>
<keyword evidence="5" id="KW-1133">Transmembrane helix</keyword>
<feature type="compositionally biased region" description="Polar residues" evidence="4">
    <location>
        <begin position="1337"/>
        <end position="1348"/>
    </location>
</feature>
<evidence type="ECO:0000313" key="8">
    <source>
        <dbReference type="Proteomes" id="UP000747399"/>
    </source>
</evidence>
<evidence type="ECO:0000256" key="1">
    <source>
        <dbReference type="ARBA" id="ARBA00022723"/>
    </source>
</evidence>
<reference evidence="7" key="1">
    <citation type="journal article" date="2021" name="Proc. Natl. Acad. Sci. U.S.A.">
        <title>Three genomes in the algal genus Volvox reveal the fate of a haploid sex-determining region after a transition to homothallism.</title>
        <authorList>
            <person name="Yamamoto K."/>
            <person name="Hamaji T."/>
            <person name="Kawai-Toyooka H."/>
            <person name="Matsuzaki R."/>
            <person name="Takahashi F."/>
            <person name="Nishimura Y."/>
            <person name="Kawachi M."/>
            <person name="Noguchi H."/>
            <person name="Minakuchi Y."/>
            <person name="Umen J.G."/>
            <person name="Toyoda A."/>
            <person name="Nozaki H."/>
        </authorList>
    </citation>
    <scope>NUCLEOTIDE SEQUENCE</scope>
    <source>
        <strain evidence="7">NIES-3780</strain>
    </source>
</reference>
<feature type="region of interest" description="Disordered" evidence="4">
    <location>
        <begin position="1473"/>
        <end position="1511"/>
    </location>
</feature>
<sequence>MSTDEGPRGPSKAAWDSTAYIMDTYLGLARGQGADARKTGEESRHAARHAEATLLPKKSRKATRPAICQVDGCGRDLSGEKAYLQRYSVCDMHFKADVAMVQGQEMRFCQQCNKFQDLREFEGVRRSCAARSKDRNLRRRLHTTLQKGGASEELHVPAAAVLTQPPPQQQLQSGSPGRSGCKVGRTDAAGSDDSGGQAGSGHASMGGSAAMARVPAEGGMGDSEYSLDAMGAASLAVSGGARRGGQPASACGLQSRNPAITILMNPQQRQHQPAGSAGNGCGASSGNPAAGALEPAGNRPGAWLSLEQMGQSYDADTGLSPSLAVALARRGAPVGDIGAGDMGGAASGGGSGPALMDLDGFLSASCSNPCGPHGGRMQQAVGPLASALALDGGVGTAVMREQDSVYARKMSAVGGAADIAGGIGGWAGPAALSLLDVYDSLRPQQQQQNMHQATPPLQHPPHHSSAAVQRGLQVAGGTSGGSVQGSWGSGAMHRLQSFGADGGGGGIGGQQQLTLGPASDDGGGAMLLGQLHGTVTGVGGRGLAASRDDGSLAGLLGQGALRAGGGGSSLAGMRTDQVEGSRGAVASPGRVLLQQQQQQAGAMPALLSVPSNPRHDDLTAMIKERRAALIRQQLLQQQHRQQQQPLTGQHESLVKQDQTPMLGQSYSGEGPYLSLSASDQLQLRMLSAGGGSASGAPTSGAAAAAAAGGGLVDDYYDIIPAFGSRAGGAGGGLSASESLGGGRNLVAGVMGGASAGGSVPLAAAEALAIGRRQASADSTLDTVQLLEQYALAGGANGTLGRHSSGVNGVHLGVGSGAGSRGLQQQHSMANGAGGSSGDGGGGFSRYDSIDAGAVGAGGGAGGFAAHGTGNGVEGGGSSRLLSVLFPGAGGREDALAARVCLKLFSCTPDELPTDMLIRLRRWAMAAESDVMQIFMRPGCVHLIINMRLSQGGQATLERSVLGGGDLDAAVKALRGAFESCGVLRGRRVVVQAAEGPRGAFEYDGAAGGQARWVSDTDLARAPSVLAVQPAALPCGVSSEVALVGRNLRRPGIRIYARFGSWSYVLHPTARQPGVTAAAGQRDDVGAAEAAEPQLCSPRITPAEEAARGSWTDGVSTPSAPSSLLGGGCGAGEDAAPLLYGESDGFVSSCPSSSSACAARSAGDSASGLLLAEAAATSLAAPEVRRGRLRQQTQAAMEAGVEPQPPQRNNCYGSCLEVVYVTVPALPKQGLVAVEAVSTDVDVMGAWAPGVVCQNAAAAAELNTWLRNNADVMSGQWLLKELGLLLDYDAVLQSLLQDTSGPAFAARPQHGEGLTAAQDVGSMAGLGPAMSGRGSHQRALQQKHAASNTQQQQQQRQQQQLLQQPVMPVISNPLPRTGADRSGMAVAAAAAGNGALSAVPYSASEASDLPPIVSARPDGSLELRLLPSDTSADLARTRMAQGPGPAGHAGGSSTARDPQRGLRHGDVQSALLTSPHATMGSAADGGCRVGPRAAPNRVTLSDDTKVPDTPGRLLEPSLRRLLAHPLLHQGCRRAMLTAGSRLLAFAVASGLSLLANGLVEWLMVLEAPTLGLVAGGGPFSAMATTADGAGVRPLETEPVTRSILADTFGRVVGVAAVGTVRGAVLGASRAFGSGSGASSGGASAAGSALCETFPENDSSHDSSIGSSSNGMFRNLSMGLSLLHLAVISCSSVMLMQVLDWAEEYGRPWALEEQAWPGRVTALHLAAAAGALRGDGGEAARLLLSLGPEAQNAWLESRDALGRTPADIAHAVGLGELNYFCLRGEEPPTPRTSDAARSVAVEGGLAPGSKGGRVIAYCSATTEVVDLKARAAASARSLEAAPDLWTVEDIGRARLPAPSHRSAALLGTPLLLGALLVLLAAGALGALQVMGASVGAAGMRRH</sequence>
<evidence type="ECO:0000259" key="6">
    <source>
        <dbReference type="PROSITE" id="PS51141"/>
    </source>
</evidence>
<comment type="caution">
    <text evidence="7">The sequence shown here is derived from an EMBL/GenBank/DDBJ whole genome shotgun (WGS) entry which is preliminary data.</text>
</comment>
<dbReference type="Proteomes" id="UP000747399">
    <property type="component" value="Unassembled WGS sequence"/>
</dbReference>
<organism evidence="7 8">
    <name type="scientific">Volvox africanus</name>
    <dbReference type="NCBI Taxonomy" id="51714"/>
    <lineage>
        <taxon>Eukaryota</taxon>
        <taxon>Viridiplantae</taxon>
        <taxon>Chlorophyta</taxon>
        <taxon>core chlorophytes</taxon>
        <taxon>Chlorophyceae</taxon>
        <taxon>CS clade</taxon>
        <taxon>Chlamydomonadales</taxon>
        <taxon>Volvocaceae</taxon>
        <taxon>Volvox</taxon>
    </lineage>
</organism>
<proteinExistence type="predicted"/>
<keyword evidence="1" id="KW-0479">Metal-binding</keyword>
<protein>
    <recommendedName>
        <fullName evidence="6">SBP-type domain-containing protein</fullName>
    </recommendedName>
</protein>
<dbReference type="Pfam" id="PF03110">
    <property type="entry name" value="SBP"/>
    <property type="match status" value="1"/>
</dbReference>
<name>A0A8J4BNU5_9CHLO</name>
<dbReference type="GO" id="GO:0003677">
    <property type="term" value="F:DNA binding"/>
    <property type="evidence" value="ECO:0007669"/>
    <property type="project" value="InterPro"/>
</dbReference>
<feature type="transmembrane region" description="Helical" evidence="5">
    <location>
        <begin position="1868"/>
        <end position="1895"/>
    </location>
</feature>
<feature type="compositionally biased region" description="Low complexity" evidence="4">
    <location>
        <begin position="169"/>
        <end position="180"/>
    </location>
</feature>
<dbReference type="InterPro" id="IPR044817">
    <property type="entry name" value="SBP-like"/>
</dbReference>
<evidence type="ECO:0000256" key="5">
    <source>
        <dbReference type="SAM" id="Phobius"/>
    </source>
</evidence>
<feature type="region of interest" description="Disordered" evidence="4">
    <location>
        <begin position="1321"/>
        <end position="1361"/>
    </location>
</feature>
<dbReference type="EMBL" id="BNCO01000077">
    <property type="protein sequence ID" value="GIL65701.1"/>
    <property type="molecule type" value="Genomic_DNA"/>
</dbReference>
<feature type="region of interest" description="Disordered" evidence="4">
    <location>
        <begin position="267"/>
        <end position="296"/>
    </location>
</feature>
<feature type="region of interest" description="Disordered" evidence="4">
    <location>
        <begin position="817"/>
        <end position="837"/>
    </location>
</feature>
<feature type="compositionally biased region" description="Gly residues" evidence="4">
    <location>
        <begin position="500"/>
        <end position="509"/>
    </location>
</feature>
<evidence type="ECO:0000256" key="4">
    <source>
        <dbReference type="SAM" id="MobiDB-lite"/>
    </source>
</evidence>
<keyword evidence="8" id="KW-1185">Reference proteome</keyword>
<feature type="compositionally biased region" description="Low complexity" evidence="4">
    <location>
        <begin position="187"/>
        <end position="209"/>
    </location>
</feature>
<keyword evidence="5" id="KW-0472">Membrane</keyword>
<feature type="region of interest" description="Disordered" evidence="4">
    <location>
        <begin position="164"/>
        <end position="209"/>
    </location>
</feature>
<feature type="region of interest" description="Disordered" evidence="4">
    <location>
        <begin position="1437"/>
        <end position="1461"/>
    </location>
</feature>
<evidence type="ECO:0000256" key="3">
    <source>
        <dbReference type="ARBA" id="ARBA00022833"/>
    </source>
</evidence>
<feature type="domain" description="SBP-type" evidence="6">
    <location>
        <begin position="65"/>
        <end position="142"/>
    </location>
</feature>
<dbReference type="PANTHER" id="PTHR31251:SF169">
    <property type="entry name" value="SQUAMOSA PROMOTER-BINDING-LIKE PROTEIN 8"/>
    <property type="match status" value="1"/>
</dbReference>
<dbReference type="PANTHER" id="PTHR31251">
    <property type="entry name" value="SQUAMOSA PROMOTER-BINDING-LIKE PROTEIN 4"/>
    <property type="match status" value="1"/>
</dbReference>
<keyword evidence="5" id="KW-0812">Transmembrane</keyword>
<feature type="region of interest" description="Disordered" evidence="4">
    <location>
        <begin position="444"/>
        <end position="521"/>
    </location>
</feature>
<feature type="compositionally biased region" description="Low complexity" evidence="4">
    <location>
        <begin position="1349"/>
        <end position="1361"/>
    </location>
</feature>
<feature type="compositionally biased region" description="Low complexity" evidence="4">
    <location>
        <begin position="484"/>
        <end position="499"/>
    </location>
</feature>
<dbReference type="PROSITE" id="PS51141">
    <property type="entry name" value="ZF_SBP"/>
    <property type="match status" value="1"/>
</dbReference>
<evidence type="ECO:0000313" key="7">
    <source>
        <dbReference type="EMBL" id="GIL65701.1"/>
    </source>
</evidence>
<dbReference type="GO" id="GO:0005634">
    <property type="term" value="C:nucleus"/>
    <property type="evidence" value="ECO:0007669"/>
    <property type="project" value="InterPro"/>
</dbReference>
<dbReference type="InterPro" id="IPR036893">
    <property type="entry name" value="SBP_sf"/>
</dbReference>
<evidence type="ECO:0000256" key="2">
    <source>
        <dbReference type="ARBA" id="ARBA00022771"/>
    </source>
</evidence>
<keyword evidence="3" id="KW-0862">Zinc</keyword>
<keyword evidence="2" id="KW-0863">Zinc-finger</keyword>
<dbReference type="InterPro" id="IPR004333">
    <property type="entry name" value="SBP_dom"/>
</dbReference>